<name>A0A248U9M0_9HYPH</name>
<dbReference type="KEGG" id="och:CES85_4178"/>
<dbReference type="EMBL" id="CP022603">
    <property type="protein sequence ID" value="ASV83398.1"/>
    <property type="molecule type" value="Genomic_DNA"/>
</dbReference>
<gene>
    <name evidence="1" type="ORF">CES85_4178</name>
</gene>
<organism evidence="1 2">
    <name type="scientific">Ochrobactrum quorumnocens</name>
    <dbReference type="NCBI Taxonomy" id="271865"/>
    <lineage>
        <taxon>Bacteria</taxon>
        <taxon>Pseudomonadati</taxon>
        <taxon>Pseudomonadota</taxon>
        <taxon>Alphaproteobacteria</taxon>
        <taxon>Hyphomicrobiales</taxon>
        <taxon>Brucellaceae</taxon>
        <taxon>Brucella/Ochrobactrum group</taxon>
        <taxon>Ochrobactrum</taxon>
    </lineage>
</organism>
<evidence type="ECO:0000313" key="1">
    <source>
        <dbReference type="EMBL" id="ASV83398.1"/>
    </source>
</evidence>
<sequence>MSRSIAPMAFALVSFNYRHVRERQMNPFERDMLYSSMV</sequence>
<dbReference type="Proteomes" id="UP000215256">
    <property type="component" value="Chromosome 2"/>
</dbReference>
<dbReference type="AlphaFoldDB" id="A0A248U9M0"/>
<accession>A0A248U9M0</accession>
<evidence type="ECO:0000313" key="2">
    <source>
        <dbReference type="Proteomes" id="UP000215256"/>
    </source>
</evidence>
<protein>
    <submittedName>
        <fullName evidence="1">Uncharacterized protein</fullName>
    </submittedName>
</protein>
<reference evidence="1 2" key="1">
    <citation type="submission" date="2017-07" db="EMBL/GenBank/DDBJ databases">
        <title>Phylogenetic study on the rhizospheric bacterium Ochrobactrum sp. A44.</title>
        <authorList>
            <person name="Krzyzanowska D.M."/>
            <person name="Ossowicki A."/>
            <person name="Rajewska M."/>
            <person name="Maciag T."/>
            <person name="Kaczynski Z."/>
            <person name="Czerwicka M."/>
            <person name="Jafra S."/>
        </authorList>
    </citation>
    <scope>NUCLEOTIDE SEQUENCE [LARGE SCALE GENOMIC DNA]</scope>
    <source>
        <strain evidence="1 2">A44</strain>
    </source>
</reference>
<proteinExistence type="predicted"/>